<dbReference type="EMBL" id="KP088422">
    <property type="protein sequence ID" value="AJT37043.1"/>
    <property type="molecule type" value="Genomic_DNA"/>
</dbReference>
<keyword evidence="6 9" id="KW-0653">Protein transport</keyword>
<keyword evidence="7" id="KW-1133">Transmembrane helix</keyword>
<dbReference type="Pfam" id="PF05758">
    <property type="entry name" value="Ycf1"/>
    <property type="match status" value="2"/>
</dbReference>
<evidence type="ECO:0000256" key="1">
    <source>
        <dbReference type="ARBA" id="ARBA00004446"/>
    </source>
</evidence>
<dbReference type="GO" id="GO:0009706">
    <property type="term" value="C:chloroplast inner membrane"/>
    <property type="evidence" value="ECO:0007669"/>
    <property type="project" value="UniProtKB-SubCell"/>
</dbReference>
<organism evidence="10">
    <name type="scientific">Apocynum venetum</name>
    <dbReference type="NCBI Taxonomy" id="377125"/>
    <lineage>
        <taxon>Eukaryota</taxon>
        <taxon>Viridiplantae</taxon>
        <taxon>Streptophyta</taxon>
        <taxon>Embryophyta</taxon>
        <taxon>Tracheophyta</taxon>
        <taxon>Spermatophyta</taxon>
        <taxon>Magnoliopsida</taxon>
        <taxon>eudicotyledons</taxon>
        <taxon>Gunneridae</taxon>
        <taxon>Pentapetalae</taxon>
        <taxon>asterids</taxon>
        <taxon>lamiids</taxon>
        <taxon>Gentianales</taxon>
        <taxon>Apocynaceae</taxon>
        <taxon>Apocynoideae</taxon>
        <taxon>Apocyneae</taxon>
        <taxon>Apocyinae</taxon>
        <taxon>Apocynum</taxon>
    </lineage>
</organism>
<feature type="non-terminal residue" evidence="10">
    <location>
        <position position="1"/>
    </location>
</feature>
<keyword evidence="9 10" id="KW-0150">Chloroplast</keyword>
<keyword evidence="5" id="KW-0812">Transmembrane</keyword>
<evidence type="ECO:0000256" key="6">
    <source>
        <dbReference type="ARBA" id="ARBA00022927"/>
    </source>
</evidence>
<sequence length="254" mass="30292">ISFTYPQSLSIFEEMIKKKISWSTIEKTPSNDSNDNEFDNNWVYSTNRKRNKTRKEFRDRIKALDKKAFFLDILETRTRLYNDDSKNEYFTKAYDPFLNGTYRLTMTKTKRVSPYKTSLENIRETFGINRIYAILFSDRDYQEFERKTKERFFKFLLNPIKTHTNGQKIPKESTRIKEIAKKVPRWSYKLITDLEQQSGEDQENVLVEHQIRSRKAKRVVIFTTNNTNENTESNAGTNTTDEVALLRYSQQSDF</sequence>
<comment type="subcellular location">
    <subcellularLocation>
        <location evidence="1">Plastid membrane</location>
        <topology evidence="1">Multi-pass membrane protein</topology>
    </subcellularLocation>
    <subcellularLocation>
        <location evidence="9">Plastid</location>
        <location evidence="9">Chloroplast inner membrane</location>
    </subcellularLocation>
</comment>
<dbReference type="InterPro" id="IPR008896">
    <property type="entry name" value="TIC214"/>
</dbReference>
<evidence type="ECO:0000256" key="5">
    <source>
        <dbReference type="ARBA" id="ARBA00022692"/>
    </source>
</evidence>
<evidence type="ECO:0000256" key="4">
    <source>
        <dbReference type="ARBA" id="ARBA00016640"/>
    </source>
</evidence>
<reference evidence="10" key="1">
    <citation type="journal article" date="2015" name="Sci. Rep.">
        <title>ycf1, the most promising plastid DNA barcode of land plants.</title>
        <authorList>
            <person name="Dong W."/>
            <person name="Xu C."/>
            <person name="Li C."/>
            <person name="Sun J."/>
            <person name="Zuo Y."/>
            <person name="Shi S."/>
            <person name="Cheng T."/>
            <person name="Guo J."/>
            <person name="Zhou S."/>
        </authorList>
    </citation>
    <scope>NUCLEOTIDE SEQUENCE</scope>
</reference>
<gene>
    <name evidence="10" type="primary">ycf1</name>
    <name evidence="9" type="synonym">TIC214</name>
</gene>
<evidence type="ECO:0000256" key="3">
    <source>
        <dbReference type="ARBA" id="ARBA00011510"/>
    </source>
</evidence>
<geneLocation type="chloroplast" evidence="10"/>
<keyword evidence="9" id="KW-1001">Plastid inner membrane</keyword>
<comment type="function">
    <text evidence="9">Involved in protein precursor import into chloroplasts. May be part of an intermediate translocation complex acting as a protein-conducting channel at the inner envelope.</text>
</comment>
<accession>A0A0D4BMX7</accession>
<evidence type="ECO:0000256" key="8">
    <source>
        <dbReference type="ARBA" id="ARBA00029978"/>
    </source>
</evidence>
<dbReference type="AlphaFoldDB" id="A0A0D4BMX7"/>
<evidence type="ECO:0000256" key="9">
    <source>
        <dbReference type="RuleBase" id="RU364085"/>
    </source>
</evidence>
<comment type="similarity">
    <text evidence="2 9">Belongs to the TIC214 family.</text>
</comment>
<name>A0A0D4BMX7_9GENT</name>
<proteinExistence type="inferred from homology"/>
<comment type="subunit">
    <text evidence="3 9">Part of the Tic complex.</text>
</comment>
<protein>
    <recommendedName>
        <fullName evidence="4 9">Protein TIC 214</fullName>
    </recommendedName>
    <alternativeName>
        <fullName evidence="8 9">Translocon at the inner envelope membrane of chloroplasts 214</fullName>
    </alternativeName>
</protein>
<keyword evidence="9 10" id="KW-0934">Plastid</keyword>
<evidence type="ECO:0000313" key="10">
    <source>
        <dbReference type="EMBL" id="AJT37043.1"/>
    </source>
</evidence>
<feature type="non-terminal residue" evidence="10">
    <location>
        <position position="254"/>
    </location>
</feature>
<evidence type="ECO:0000256" key="7">
    <source>
        <dbReference type="ARBA" id="ARBA00022989"/>
    </source>
</evidence>
<dbReference type="GO" id="GO:0015031">
    <property type="term" value="P:protein transport"/>
    <property type="evidence" value="ECO:0007669"/>
    <property type="project" value="UniProtKB-KW"/>
</dbReference>
<evidence type="ECO:0000256" key="2">
    <source>
        <dbReference type="ARBA" id="ARBA00009956"/>
    </source>
</evidence>
<keyword evidence="7" id="KW-0472">Membrane</keyword>
<keyword evidence="9" id="KW-0813">Transport</keyword>